<evidence type="ECO:0000313" key="6">
    <source>
        <dbReference type="Proteomes" id="UP000243052"/>
    </source>
</evidence>
<dbReference type="EMBL" id="CP014246">
    <property type="protein sequence ID" value="AMD21795.1"/>
    <property type="molecule type" value="Genomic_DNA"/>
</dbReference>
<keyword evidence="6" id="KW-1185">Reference proteome</keyword>
<dbReference type="Pfam" id="PF10280">
    <property type="entry name" value="Med11"/>
    <property type="match status" value="1"/>
</dbReference>
<comment type="subcellular location">
    <subcellularLocation>
        <location evidence="1 4">Nucleus</location>
    </subcellularLocation>
</comment>
<keyword evidence="4" id="KW-0804">Transcription</keyword>
<dbReference type="OrthoDB" id="5418434at2759"/>
<sequence>MPQPEFVKERLRALDKIDRDLSSILHYAQQSISTLMELKRGLNLRPQFQQHVREYYKTLEGSTVALRNEIKLLDDAVGTQLLPINISKKAVGQDQEMMLEQFSKLEKHLG</sequence>
<dbReference type="InterPro" id="IPR019404">
    <property type="entry name" value="Mediator_Med11"/>
</dbReference>
<accession>A0A109UZQ7</accession>
<evidence type="ECO:0000313" key="5">
    <source>
        <dbReference type="EMBL" id="AMD21795.1"/>
    </source>
</evidence>
<protein>
    <recommendedName>
        <fullName evidence="4">Mediator of RNA polymerase II transcription subunit 11</fullName>
    </recommendedName>
    <alternativeName>
        <fullName evidence="4">Mediator complex subunit 11</fullName>
    </alternativeName>
</protein>
<comment type="similarity">
    <text evidence="2 4">Belongs to the Mediator complex subunit 11 family.</text>
</comment>
<evidence type="ECO:0000256" key="3">
    <source>
        <dbReference type="ARBA" id="ARBA00023242"/>
    </source>
</evidence>
<proteinExistence type="inferred from homology"/>
<comment type="function">
    <text evidence="4">Component of the Mediator complex, a coactivator involved in the regulated transcription of nearly all RNA polymerase II-dependent genes. Mediator functions as a bridge to convey information from gene-specific regulatory proteins to the basal RNA polymerase II transcription machinery. Mediator is recruited to promoters by direct interactions with regulatory proteins and serves as a scaffold for the assembly of a functional pre-initiation complex with RNA polymerase II and the general transcription factors.</text>
</comment>
<name>A0A109UZQ7_9SACH</name>
<evidence type="ECO:0000256" key="4">
    <source>
        <dbReference type="RuleBase" id="RU364147"/>
    </source>
</evidence>
<dbReference type="Proteomes" id="UP000243052">
    <property type="component" value="Chromosome vi"/>
</dbReference>
<evidence type="ECO:0000256" key="2">
    <source>
        <dbReference type="ARBA" id="ARBA00008186"/>
    </source>
</evidence>
<dbReference type="STRING" id="45286.A0A109UZQ7"/>
<dbReference type="GO" id="GO:0003712">
    <property type="term" value="F:transcription coregulator activity"/>
    <property type="evidence" value="ECO:0007669"/>
    <property type="project" value="InterPro"/>
</dbReference>
<dbReference type="RefSeq" id="XP_017988791.1">
    <property type="nucleotide sequence ID" value="XM_018133083.1"/>
</dbReference>
<dbReference type="GO" id="GO:0016592">
    <property type="term" value="C:mediator complex"/>
    <property type="evidence" value="ECO:0007669"/>
    <property type="project" value="InterPro"/>
</dbReference>
<keyword evidence="4" id="KW-0010">Activator</keyword>
<evidence type="ECO:0000256" key="1">
    <source>
        <dbReference type="ARBA" id="ARBA00004123"/>
    </source>
</evidence>
<dbReference type="GeneID" id="28725103"/>
<reference evidence="5 6" key="1">
    <citation type="submission" date="2016-01" db="EMBL/GenBank/DDBJ databases">
        <title>Genome sequence of the yeast Holleya sinecauda.</title>
        <authorList>
            <person name="Dietrich F.S."/>
        </authorList>
    </citation>
    <scope>NUCLEOTIDE SEQUENCE [LARGE SCALE GENOMIC DNA]</scope>
    <source>
        <strain evidence="5 6">ATCC 58844</strain>
    </source>
</reference>
<keyword evidence="3 4" id="KW-0539">Nucleus</keyword>
<dbReference type="GO" id="GO:0006357">
    <property type="term" value="P:regulation of transcription by RNA polymerase II"/>
    <property type="evidence" value="ECO:0007669"/>
    <property type="project" value="InterPro"/>
</dbReference>
<organism evidence="5 6">
    <name type="scientific">Eremothecium sinecaudum</name>
    <dbReference type="NCBI Taxonomy" id="45286"/>
    <lineage>
        <taxon>Eukaryota</taxon>
        <taxon>Fungi</taxon>
        <taxon>Dikarya</taxon>
        <taxon>Ascomycota</taxon>
        <taxon>Saccharomycotina</taxon>
        <taxon>Saccharomycetes</taxon>
        <taxon>Saccharomycetales</taxon>
        <taxon>Saccharomycetaceae</taxon>
        <taxon>Eremothecium</taxon>
    </lineage>
</organism>
<gene>
    <name evidence="4" type="primary">MED11</name>
    <name evidence="5" type="ORF">AW171_hschr63769</name>
</gene>
<dbReference type="AlphaFoldDB" id="A0A109UZQ7"/>
<keyword evidence="4" id="KW-0805">Transcription regulation</keyword>
<comment type="subunit">
    <text evidence="4">Component of the Mediator complex.</text>
</comment>
<dbReference type="Gene3D" id="1.10.287.3490">
    <property type="match status" value="1"/>
</dbReference>